<evidence type="ECO:0000313" key="2">
    <source>
        <dbReference type="Proteomes" id="UP000294562"/>
    </source>
</evidence>
<dbReference type="Proteomes" id="UP000294562">
    <property type="component" value="Unassembled WGS sequence"/>
</dbReference>
<dbReference type="InterPro" id="IPR051490">
    <property type="entry name" value="THEM6_lcsJ_thioesterase"/>
</dbReference>
<organism evidence="1 2">
    <name type="scientific">Meridianimarinicoccus aquatilis</name>
    <dbReference type="NCBI Taxonomy" id="2552766"/>
    <lineage>
        <taxon>Bacteria</taxon>
        <taxon>Pseudomonadati</taxon>
        <taxon>Pseudomonadota</taxon>
        <taxon>Alphaproteobacteria</taxon>
        <taxon>Rhodobacterales</taxon>
        <taxon>Paracoccaceae</taxon>
        <taxon>Meridianimarinicoccus</taxon>
    </lineage>
</organism>
<dbReference type="PANTHER" id="PTHR12475:SF4">
    <property type="entry name" value="PROTEIN THEM6"/>
    <property type="match status" value="1"/>
</dbReference>
<dbReference type="Gene3D" id="3.10.129.10">
    <property type="entry name" value="Hotdog Thioesterase"/>
    <property type="match status" value="1"/>
</dbReference>
<dbReference type="CDD" id="cd00586">
    <property type="entry name" value="4HBT"/>
    <property type="match status" value="1"/>
</dbReference>
<keyword evidence="2" id="KW-1185">Reference proteome</keyword>
<evidence type="ECO:0000313" key="1">
    <source>
        <dbReference type="EMBL" id="TDL89241.1"/>
    </source>
</evidence>
<comment type="caution">
    <text evidence="1">The sequence shown here is derived from an EMBL/GenBank/DDBJ whole genome shotgun (WGS) entry which is preliminary data.</text>
</comment>
<sequence>MYPFLRLGKEFFVHRNAPALGLFETHISHHICWPWDLDFLAELNNGRTLTLYDLGRMVLGKRSQLFTVMREQGLGLTVAGSSVRYRKRVVAFAKLEMRTRLAGWDDRFMYLEQSMWHRGACTSHVLIRSAFVKNGRMVPVYDVLEALGHDVSADHMPDWIAAWAKADALRPWPPMQEAPEITHPLPK</sequence>
<name>A0A4R6AWZ8_9RHOB</name>
<dbReference type="InterPro" id="IPR029069">
    <property type="entry name" value="HotDog_dom_sf"/>
</dbReference>
<dbReference type="RefSeq" id="WP_133342262.1">
    <property type="nucleotide sequence ID" value="NZ_SMZO01000012.1"/>
</dbReference>
<dbReference type="EMBL" id="SMZO01000012">
    <property type="protein sequence ID" value="TDL89241.1"/>
    <property type="molecule type" value="Genomic_DNA"/>
</dbReference>
<reference evidence="1 2" key="1">
    <citation type="submission" date="2019-03" db="EMBL/GenBank/DDBJ databases">
        <title>Rhodobacteraceae bacterium SM1902, a new member of the family Rhodobacteraceae isolated from Yantai.</title>
        <authorList>
            <person name="Sun Y."/>
        </authorList>
    </citation>
    <scope>NUCLEOTIDE SEQUENCE [LARGE SCALE GENOMIC DNA]</scope>
    <source>
        <strain evidence="1 2">SM1902</strain>
    </source>
</reference>
<dbReference type="SUPFAM" id="SSF54637">
    <property type="entry name" value="Thioesterase/thiol ester dehydrase-isomerase"/>
    <property type="match status" value="1"/>
</dbReference>
<accession>A0A4R6AWZ8</accession>
<gene>
    <name evidence="1" type="ORF">E2L05_07260</name>
</gene>
<dbReference type="PANTHER" id="PTHR12475">
    <property type="match status" value="1"/>
</dbReference>
<proteinExistence type="predicted"/>
<dbReference type="Pfam" id="PF13279">
    <property type="entry name" value="4HBT_2"/>
    <property type="match status" value="1"/>
</dbReference>
<dbReference type="OrthoDB" id="3727779at2"/>
<dbReference type="AlphaFoldDB" id="A0A4R6AWZ8"/>
<protein>
    <submittedName>
        <fullName evidence="1">Acyl-CoA thioesterase</fullName>
    </submittedName>
</protein>